<feature type="transmembrane region" description="Helical" evidence="2">
    <location>
        <begin position="71"/>
        <end position="89"/>
    </location>
</feature>
<keyword evidence="2" id="KW-0812">Transmembrane</keyword>
<evidence type="ECO:0000313" key="4">
    <source>
        <dbReference type="EMBL" id="UUF06372.1"/>
    </source>
</evidence>
<organism evidence="5 7">
    <name type="scientific">Turicibacter bilis</name>
    <dbReference type="NCBI Taxonomy" id="2735723"/>
    <lineage>
        <taxon>Bacteria</taxon>
        <taxon>Bacillati</taxon>
        <taxon>Bacillota</taxon>
        <taxon>Erysipelotrichia</taxon>
        <taxon>Erysipelotrichales</taxon>
        <taxon>Turicibacteraceae</taxon>
        <taxon>Turicibacter</taxon>
    </lineage>
</organism>
<reference evidence="5 6" key="1">
    <citation type="submission" date="2021-03" db="EMBL/GenBank/DDBJ databases">
        <title>Comparative Genomics and Metabolomics in the genus Turicibacter.</title>
        <authorList>
            <person name="Maki J."/>
            <person name="Looft T."/>
        </authorList>
    </citation>
    <scope>NUCLEOTIDE SEQUENCE</scope>
    <source>
        <strain evidence="5">ISU324</strain>
        <strain evidence="4 6">MMM721</strain>
    </source>
</reference>
<comment type="similarity">
    <text evidence="1">Belongs to the EamA transporter family.</text>
</comment>
<dbReference type="EMBL" id="CP071249">
    <property type="protein sequence ID" value="UUF06372.1"/>
    <property type="molecule type" value="Genomic_DNA"/>
</dbReference>
<dbReference type="AlphaFoldDB" id="A0A9Q9CFB8"/>
<feature type="transmembrane region" description="Helical" evidence="2">
    <location>
        <begin position="33"/>
        <end position="51"/>
    </location>
</feature>
<dbReference type="RefSeq" id="WP_055244192.1">
    <property type="nucleotide sequence ID" value="NZ_CP071249.1"/>
</dbReference>
<feature type="transmembrane region" description="Helical" evidence="2">
    <location>
        <begin position="101"/>
        <end position="117"/>
    </location>
</feature>
<proteinExistence type="inferred from homology"/>
<dbReference type="EMBL" id="CP071250">
    <property type="protein sequence ID" value="UUF07605.1"/>
    <property type="molecule type" value="Genomic_DNA"/>
</dbReference>
<dbReference type="Proteomes" id="UP001058016">
    <property type="component" value="Chromosome"/>
</dbReference>
<dbReference type="GO" id="GO:0016020">
    <property type="term" value="C:membrane"/>
    <property type="evidence" value="ECO:0007669"/>
    <property type="project" value="InterPro"/>
</dbReference>
<dbReference type="SUPFAM" id="SSF103481">
    <property type="entry name" value="Multidrug resistance efflux transporter EmrE"/>
    <property type="match status" value="1"/>
</dbReference>
<evidence type="ECO:0000256" key="2">
    <source>
        <dbReference type="SAM" id="Phobius"/>
    </source>
</evidence>
<dbReference type="Gene3D" id="1.10.3730.20">
    <property type="match status" value="1"/>
</dbReference>
<dbReference type="InterPro" id="IPR037185">
    <property type="entry name" value="EmrE-like"/>
</dbReference>
<keyword evidence="2" id="KW-1133">Transmembrane helix</keyword>
<evidence type="ECO:0000256" key="1">
    <source>
        <dbReference type="ARBA" id="ARBA00007362"/>
    </source>
</evidence>
<sequence length="142" mass="15231">MAQWLIFGLLAAVSASFVTIFTKLGIHHLTPTLATSVRAMIMAVFLVIVSATKGDFGHLKELVTYKKDFGFLILAGISGALSWLFLNIALKTGKTWQVAPIDKLSVVMTVIVSILIFQEEITLKGIIGVILIAAGSLFVALA</sequence>
<feature type="transmembrane region" description="Helical" evidence="2">
    <location>
        <begin position="123"/>
        <end position="141"/>
    </location>
</feature>
<feature type="domain" description="EamA" evidence="3">
    <location>
        <begin position="4"/>
        <end position="140"/>
    </location>
</feature>
<dbReference type="InterPro" id="IPR000620">
    <property type="entry name" value="EamA_dom"/>
</dbReference>
<evidence type="ECO:0000259" key="3">
    <source>
        <dbReference type="Pfam" id="PF00892"/>
    </source>
</evidence>
<evidence type="ECO:0000313" key="6">
    <source>
        <dbReference type="Proteomes" id="UP001058016"/>
    </source>
</evidence>
<gene>
    <name evidence="4" type="ORF">J0J69_01925</name>
    <name evidence="5" type="ORF">J0J70_08170</name>
</gene>
<evidence type="ECO:0000313" key="7">
    <source>
        <dbReference type="Proteomes" id="UP001058072"/>
    </source>
</evidence>
<evidence type="ECO:0000313" key="5">
    <source>
        <dbReference type="EMBL" id="UUF07605.1"/>
    </source>
</evidence>
<keyword evidence="2" id="KW-0472">Membrane</keyword>
<keyword evidence="6" id="KW-1185">Reference proteome</keyword>
<feature type="transmembrane region" description="Helical" evidence="2">
    <location>
        <begin position="6"/>
        <end position="26"/>
    </location>
</feature>
<accession>A0A9Q9CFB8</accession>
<dbReference type="Pfam" id="PF00892">
    <property type="entry name" value="EamA"/>
    <property type="match status" value="1"/>
</dbReference>
<name>A0A9Q9CFB8_9FIRM</name>
<dbReference type="Proteomes" id="UP001058072">
    <property type="component" value="Chromosome"/>
</dbReference>
<protein>
    <submittedName>
        <fullName evidence="5">EamA family transporter</fullName>
    </submittedName>
</protein>